<feature type="compositionally biased region" description="Basic and acidic residues" evidence="1">
    <location>
        <begin position="24"/>
        <end position="33"/>
    </location>
</feature>
<sequence length="60" mass="6833">MTADQVEHTLSLLFTLDSAHGRWPPRDTSDVGRPRLYLPRKRSGKNRSRSRKAGIGRRSS</sequence>
<feature type="compositionally biased region" description="Basic residues" evidence="1">
    <location>
        <begin position="38"/>
        <end position="60"/>
    </location>
</feature>
<evidence type="ECO:0000313" key="3">
    <source>
        <dbReference type="Proteomes" id="UP000064967"/>
    </source>
</evidence>
<keyword evidence="3" id="KW-1185">Reference proteome</keyword>
<protein>
    <submittedName>
        <fullName evidence="2">Uncharacterized protein</fullName>
    </submittedName>
</protein>
<name>A0A0K1PMP1_9BACT</name>
<feature type="region of interest" description="Disordered" evidence="1">
    <location>
        <begin position="18"/>
        <end position="60"/>
    </location>
</feature>
<evidence type="ECO:0000256" key="1">
    <source>
        <dbReference type="SAM" id="MobiDB-lite"/>
    </source>
</evidence>
<accession>A0A0K1PMP1</accession>
<evidence type="ECO:0000313" key="2">
    <source>
        <dbReference type="EMBL" id="AKU94800.1"/>
    </source>
</evidence>
<dbReference type="EMBL" id="CP012333">
    <property type="protein sequence ID" value="AKU94800.1"/>
    <property type="molecule type" value="Genomic_DNA"/>
</dbReference>
<proteinExistence type="predicted"/>
<dbReference type="Proteomes" id="UP000064967">
    <property type="component" value="Chromosome"/>
</dbReference>
<gene>
    <name evidence="2" type="ORF">AKJ09_01464</name>
</gene>
<dbReference type="AlphaFoldDB" id="A0A0K1PMP1"/>
<organism evidence="2 3">
    <name type="scientific">Labilithrix luteola</name>
    <dbReference type="NCBI Taxonomy" id="1391654"/>
    <lineage>
        <taxon>Bacteria</taxon>
        <taxon>Pseudomonadati</taxon>
        <taxon>Myxococcota</taxon>
        <taxon>Polyangia</taxon>
        <taxon>Polyangiales</taxon>
        <taxon>Labilitrichaceae</taxon>
        <taxon>Labilithrix</taxon>
    </lineage>
</organism>
<dbReference type="STRING" id="1391654.AKJ09_01464"/>
<reference evidence="2 3" key="1">
    <citation type="submission" date="2015-08" db="EMBL/GenBank/DDBJ databases">
        <authorList>
            <person name="Babu N.S."/>
            <person name="Beckwith C.J."/>
            <person name="Beseler K.G."/>
            <person name="Brison A."/>
            <person name="Carone J.V."/>
            <person name="Caskin T.P."/>
            <person name="Diamond M."/>
            <person name="Durham M.E."/>
            <person name="Foxe J.M."/>
            <person name="Go M."/>
            <person name="Henderson B.A."/>
            <person name="Jones I.B."/>
            <person name="McGettigan J.A."/>
            <person name="Micheletti S.J."/>
            <person name="Nasrallah M.E."/>
            <person name="Ortiz D."/>
            <person name="Piller C.R."/>
            <person name="Privatt S.R."/>
            <person name="Schneider S.L."/>
            <person name="Sharp S."/>
            <person name="Smith T.C."/>
            <person name="Stanton J.D."/>
            <person name="Ullery H.E."/>
            <person name="Wilson R.J."/>
            <person name="Serrano M.G."/>
            <person name="Buck G."/>
            <person name="Lee V."/>
            <person name="Wang Y."/>
            <person name="Carvalho R."/>
            <person name="Voegtly L."/>
            <person name="Shi R."/>
            <person name="Duckworth R."/>
            <person name="Johnson A."/>
            <person name="Loviza R."/>
            <person name="Walstead R."/>
            <person name="Shah Z."/>
            <person name="Kiflezghi M."/>
            <person name="Wade K."/>
            <person name="Ball S.L."/>
            <person name="Bradley K.W."/>
            <person name="Asai D.J."/>
            <person name="Bowman C.A."/>
            <person name="Russell D.A."/>
            <person name="Pope W.H."/>
            <person name="Jacobs-Sera D."/>
            <person name="Hendrix R.W."/>
            <person name="Hatfull G.F."/>
        </authorList>
    </citation>
    <scope>NUCLEOTIDE SEQUENCE [LARGE SCALE GENOMIC DNA]</scope>
    <source>
        <strain evidence="2 3">DSM 27648</strain>
    </source>
</reference>
<dbReference type="KEGG" id="llu:AKJ09_01464"/>